<gene>
    <name evidence="3" type="ORF">COMA2_80063</name>
</gene>
<dbReference type="EMBL" id="CZPZ01000035">
    <property type="protein sequence ID" value="CUS39578.1"/>
    <property type="molecule type" value="Genomic_DNA"/>
</dbReference>
<evidence type="ECO:0000256" key="1">
    <source>
        <dbReference type="SAM" id="MobiDB-lite"/>
    </source>
</evidence>
<dbReference type="PANTHER" id="PTHR35792">
    <property type="entry name" value="GENERAL STRESS PROTEIN"/>
    <property type="match status" value="1"/>
</dbReference>
<reference evidence="4" key="1">
    <citation type="submission" date="2015-10" db="EMBL/GenBank/DDBJ databases">
        <authorList>
            <person name="Luecker S."/>
            <person name="Luecker S."/>
        </authorList>
    </citation>
    <scope>NUCLEOTIDE SEQUENCE [LARGE SCALE GENOMIC DNA]</scope>
</reference>
<evidence type="ECO:0008006" key="5">
    <source>
        <dbReference type="Google" id="ProtNLM"/>
    </source>
</evidence>
<dbReference type="InterPro" id="IPR052928">
    <property type="entry name" value="Desiccation-related_membrane"/>
</dbReference>
<dbReference type="Proteomes" id="UP000198736">
    <property type="component" value="Unassembled WGS sequence"/>
</dbReference>
<keyword evidence="4" id="KW-1185">Reference proteome</keyword>
<dbReference type="AlphaFoldDB" id="A0A0S4LSD2"/>
<dbReference type="PANTHER" id="PTHR35792:SF2">
    <property type="entry name" value="GENERAL STRESS PROTEIN"/>
    <property type="match status" value="1"/>
</dbReference>
<feature type="transmembrane region" description="Helical" evidence="2">
    <location>
        <begin position="12"/>
        <end position="32"/>
    </location>
</feature>
<feature type="compositionally biased region" description="Basic and acidic residues" evidence="1">
    <location>
        <begin position="91"/>
        <end position="103"/>
    </location>
</feature>
<sequence>MGYDQYDNGENAGWSAFIAGAFIGAGVALLLAPQAGSELRGMLRNYASDAKDELVERGQEAWDAAVERGKDYYEKGQETLNEAGRTAKEFAKQGKDKMAEVGKEATQSRG</sequence>
<keyword evidence="2" id="KW-0812">Transmembrane</keyword>
<evidence type="ECO:0000313" key="3">
    <source>
        <dbReference type="EMBL" id="CUS39578.1"/>
    </source>
</evidence>
<dbReference type="STRING" id="1742973.COMA2_80063"/>
<keyword evidence="2" id="KW-0472">Membrane</keyword>
<evidence type="ECO:0000313" key="4">
    <source>
        <dbReference type="Proteomes" id="UP000198736"/>
    </source>
</evidence>
<protein>
    <recommendedName>
        <fullName evidence="5">YtxH domain-containing protein</fullName>
    </recommendedName>
</protein>
<dbReference type="Gene3D" id="6.10.140.1430">
    <property type="match status" value="1"/>
</dbReference>
<keyword evidence="2" id="KW-1133">Transmembrane helix</keyword>
<proteinExistence type="predicted"/>
<dbReference type="Pfam" id="PF12732">
    <property type="entry name" value="YtxH"/>
    <property type="match status" value="1"/>
</dbReference>
<feature type="region of interest" description="Disordered" evidence="1">
    <location>
        <begin position="91"/>
        <end position="110"/>
    </location>
</feature>
<evidence type="ECO:0000256" key="2">
    <source>
        <dbReference type="SAM" id="Phobius"/>
    </source>
</evidence>
<dbReference type="RefSeq" id="WP_090901854.1">
    <property type="nucleotide sequence ID" value="NZ_CZPZ01000035.1"/>
</dbReference>
<accession>A0A0S4LSD2</accession>
<name>A0A0S4LSD2_9BACT</name>
<organism evidence="3 4">
    <name type="scientific">Candidatus Nitrospira nitrificans</name>
    <dbReference type="NCBI Taxonomy" id="1742973"/>
    <lineage>
        <taxon>Bacteria</taxon>
        <taxon>Pseudomonadati</taxon>
        <taxon>Nitrospirota</taxon>
        <taxon>Nitrospiria</taxon>
        <taxon>Nitrospirales</taxon>
        <taxon>Nitrospiraceae</taxon>
        <taxon>Nitrospira</taxon>
    </lineage>
</organism>
<dbReference type="OrthoDB" id="9803881at2"/>
<dbReference type="InterPro" id="IPR024623">
    <property type="entry name" value="YtxH"/>
</dbReference>